<feature type="compositionally biased region" description="Acidic residues" evidence="1">
    <location>
        <begin position="268"/>
        <end position="285"/>
    </location>
</feature>
<dbReference type="EMBL" id="CM003140">
    <property type="protein sequence ID" value="KIS72169.1"/>
    <property type="molecule type" value="Genomic_DNA"/>
</dbReference>
<dbReference type="Proteomes" id="UP000000561">
    <property type="component" value="Chromosome 1"/>
</dbReference>
<keyword evidence="3" id="KW-1185">Reference proteome</keyword>
<name>A0A0D1E8M8_MYCMD</name>
<dbReference type="KEGG" id="uma:UMAG_12146"/>
<feature type="compositionally biased region" description="Basic and acidic residues" evidence="1">
    <location>
        <begin position="87"/>
        <end position="96"/>
    </location>
</feature>
<accession>A0A0D1E8M8</accession>
<reference evidence="2 3" key="1">
    <citation type="journal article" date="2006" name="Nature">
        <title>Insights from the genome of the biotrophic fungal plant pathogen Ustilago maydis.</title>
        <authorList>
            <person name="Kamper J."/>
            <person name="Kahmann R."/>
            <person name="Bolker M."/>
            <person name="Ma L.J."/>
            <person name="Brefort T."/>
            <person name="Saville B.J."/>
            <person name="Banuett F."/>
            <person name="Kronstad J.W."/>
            <person name="Gold S.E."/>
            <person name="Muller O."/>
            <person name="Perlin M.H."/>
            <person name="Wosten H.A."/>
            <person name="de Vries R."/>
            <person name="Ruiz-Herrera J."/>
            <person name="Reynaga-Pena C.G."/>
            <person name="Snetselaar K."/>
            <person name="McCann M."/>
            <person name="Perez-Martin J."/>
            <person name="Feldbrugge M."/>
            <person name="Basse C.W."/>
            <person name="Steinberg G."/>
            <person name="Ibeas J.I."/>
            <person name="Holloman W."/>
            <person name="Guzman P."/>
            <person name="Farman M."/>
            <person name="Stajich J.E."/>
            <person name="Sentandreu R."/>
            <person name="Gonzalez-Prieto J.M."/>
            <person name="Kennell J.C."/>
            <person name="Molina L."/>
            <person name="Schirawski J."/>
            <person name="Mendoza-Mendoza A."/>
            <person name="Greilinger D."/>
            <person name="Munch K."/>
            <person name="Rossel N."/>
            <person name="Scherer M."/>
            <person name="Vranes M."/>
            <person name="Ladendorf O."/>
            <person name="Vincon V."/>
            <person name="Fuchs U."/>
            <person name="Sandrock B."/>
            <person name="Meng S."/>
            <person name="Ho E.C."/>
            <person name="Cahill M.J."/>
            <person name="Boyce K.J."/>
            <person name="Klose J."/>
            <person name="Klosterman S.J."/>
            <person name="Deelstra H.J."/>
            <person name="Ortiz-Castellanos L."/>
            <person name="Li W."/>
            <person name="Sanchez-Alonso P."/>
            <person name="Schreier P.H."/>
            <person name="Hauser-Hahn I."/>
            <person name="Vaupel M."/>
            <person name="Koopmann E."/>
            <person name="Friedrich G."/>
            <person name="Voss H."/>
            <person name="Schluter T."/>
            <person name="Margolis J."/>
            <person name="Platt D."/>
            <person name="Swimmer C."/>
            <person name="Gnirke A."/>
            <person name="Chen F."/>
            <person name="Vysotskaia V."/>
            <person name="Mannhaupt G."/>
            <person name="Guldener U."/>
            <person name="Munsterkotter M."/>
            <person name="Haase D."/>
            <person name="Oesterheld M."/>
            <person name="Mewes H.W."/>
            <person name="Mauceli E.W."/>
            <person name="DeCaprio D."/>
            <person name="Wade C.M."/>
            <person name="Butler J."/>
            <person name="Young S."/>
            <person name="Jaffe D.B."/>
            <person name="Calvo S."/>
            <person name="Nusbaum C."/>
            <person name="Galagan J."/>
            <person name="Birren B.W."/>
        </authorList>
    </citation>
    <scope>NUCLEOTIDE SEQUENCE [LARGE SCALE GENOMIC DNA]</scope>
    <source>
        <strain evidence="3">DSM 14603 / FGSC 9021 / UM521</strain>
    </source>
</reference>
<evidence type="ECO:0000256" key="1">
    <source>
        <dbReference type="SAM" id="MobiDB-lite"/>
    </source>
</evidence>
<dbReference type="eggNOG" id="ENOG502RD7Q">
    <property type="taxonomic scope" value="Eukaryota"/>
</dbReference>
<gene>
    <name evidence="2" type="ORF">UMAG_12146</name>
</gene>
<evidence type="ECO:0000313" key="3">
    <source>
        <dbReference type="Proteomes" id="UP000000561"/>
    </source>
</evidence>
<evidence type="ECO:0000313" key="2">
    <source>
        <dbReference type="EMBL" id="KIS72169.1"/>
    </source>
</evidence>
<dbReference type="InParanoid" id="A0A0D1E8M8"/>
<dbReference type="VEuPathDB" id="FungiDB:UMAG_12146"/>
<feature type="region of interest" description="Disordered" evidence="1">
    <location>
        <begin position="262"/>
        <end position="368"/>
    </location>
</feature>
<feature type="region of interest" description="Disordered" evidence="1">
    <location>
        <begin position="87"/>
        <end position="110"/>
    </location>
</feature>
<dbReference type="AlphaFoldDB" id="A0A0D1E8M8"/>
<feature type="compositionally biased region" description="Low complexity" evidence="1">
    <location>
        <begin position="338"/>
        <end position="353"/>
    </location>
</feature>
<dbReference type="OrthoDB" id="2556364at2759"/>
<feature type="compositionally biased region" description="Low complexity" evidence="1">
    <location>
        <begin position="289"/>
        <end position="305"/>
    </location>
</feature>
<protein>
    <submittedName>
        <fullName evidence="2">Uncharacterized protein</fullName>
    </submittedName>
</protein>
<dbReference type="RefSeq" id="XP_011386839.1">
    <property type="nucleotide sequence ID" value="XM_011388537.1"/>
</dbReference>
<feature type="compositionally biased region" description="Polar residues" evidence="1">
    <location>
        <begin position="98"/>
        <end position="110"/>
    </location>
</feature>
<sequence length="483" mass="50917">MTPHGSTSPPALGTPGSLKTVFKASEPRAFDHFDDFVDEILPGCVQTSLLTSSATMGRRSRLDESAGEGLRRNVLLRNAMLSSLERERRQLSEEAQAHSATASFTSTPQIGSPALDEEAQFFEDLLLELSGSETSNSTSTVLEASMQDATAPSMTEEEEDYIELESGLPSEHVFTQLHSRRSVPLSSPNMALASVDRDVVSGSPALASVDSCSSAFSEPRQCDDSGFAEATSCPASAASYCAGYPNVCPYPAISSFAGGSSEELPALIDDDDSDLDEDEDDEADDQLGPAPESAALMASPAAAHSQDGEAMRSPPLSPVASPIHSACTDHPGFRDLLSPDSSRPTSPISSASSKGDADGPSPLLLPSDVGPLPSLAELSLQLPAAIGSDLLALPSRTLTGAWFEHKHEAPSAAGLNVNADRMRWTTSPSTCFRRSSTVSSSMSSSVSPGYRPYRLGVDSDRSTLPFVPANDPSEYSVVVHWSR</sequence>
<organism evidence="2 3">
    <name type="scientific">Mycosarcoma maydis</name>
    <name type="common">Corn smut fungus</name>
    <name type="synonym">Ustilago maydis</name>
    <dbReference type="NCBI Taxonomy" id="5270"/>
    <lineage>
        <taxon>Eukaryota</taxon>
        <taxon>Fungi</taxon>
        <taxon>Dikarya</taxon>
        <taxon>Basidiomycota</taxon>
        <taxon>Ustilaginomycotina</taxon>
        <taxon>Ustilaginomycetes</taxon>
        <taxon>Ustilaginales</taxon>
        <taxon>Ustilaginaceae</taxon>
        <taxon>Mycosarcoma</taxon>
    </lineage>
</organism>
<dbReference type="GeneID" id="23567904"/>
<proteinExistence type="predicted"/>